<dbReference type="EMBL" id="CP045809">
    <property type="protein sequence ID" value="QHN35144.1"/>
    <property type="molecule type" value="Genomic_DNA"/>
</dbReference>
<dbReference type="InterPro" id="IPR022183">
    <property type="entry name" value="DUF3710"/>
</dbReference>
<name>A0ABX6IIG2_9ACTN</name>
<reference evidence="2" key="1">
    <citation type="journal article" date="2021" name="Nat. Microbiol.">
        <title>Cocultivation of an ultrasmall environmental parasitic bacterium with lytic ability against bacteria associated with wastewater foams.</title>
        <authorList>
            <person name="Batinovic S."/>
            <person name="Rose J.J.A."/>
            <person name="Ratcliffe J."/>
            <person name="Seviour R.J."/>
            <person name="Petrovski S."/>
        </authorList>
    </citation>
    <scope>NUCLEOTIDE SEQUENCE</scope>
    <source>
        <strain evidence="2">CON9</strain>
    </source>
</reference>
<dbReference type="Pfam" id="PF12502">
    <property type="entry name" value="DUF3710"/>
    <property type="match status" value="1"/>
</dbReference>
<sequence>MARQNANQGLSIGQAAGPYDIDALVTSLAELQNSHLDLGSVLVPVVEGGQVTVEMTADHQPEAVYLVTPFGRIGVAAFAAPKTPGLWREVVRELAESLRDSGAGTSIEDGHWGREVVAEVPGTVHRFIGVDGPRWLVRCVSSGPTEATEPLSQLARAVLAESVVRRGNEPYPPREALPIELPDVLAAQVAAAQQEMAESGEPGFENIDAGADEVSEQGLDAQGFNSDGVSAGGALDQLAQATVVPSDEPDYDDPVADDHGDDPDGQAQDPARGADAPSTGSAMQRLRRSWRR</sequence>
<evidence type="ECO:0000313" key="2">
    <source>
        <dbReference type="EMBL" id="QHN35144.1"/>
    </source>
</evidence>
<gene>
    <name evidence="2" type="ORF">GII31_09810</name>
</gene>
<feature type="compositionally biased region" description="Acidic residues" evidence="1">
    <location>
        <begin position="247"/>
        <end position="264"/>
    </location>
</feature>
<evidence type="ECO:0000256" key="1">
    <source>
        <dbReference type="SAM" id="MobiDB-lite"/>
    </source>
</evidence>
<evidence type="ECO:0000313" key="3">
    <source>
        <dbReference type="Proteomes" id="UP001059836"/>
    </source>
</evidence>
<protein>
    <submittedName>
        <fullName evidence="2">DUF3710 domain-containing protein</fullName>
    </submittedName>
</protein>
<dbReference type="Proteomes" id="UP001059836">
    <property type="component" value="Chromosome"/>
</dbReference>
<organism evidence="2 3">
    <name type="scientific">Gordonia pseudamarae</name>
    <dbReference type="NCBI Taxonomy" id="2831662"/>
    <lineage>
        <taxon>Bacteria</taxon>
        <taxon>Bacillati</taxon>
        <taxon>Actinomycetota</taxon>
        <taxon>Actinomycetes</taxon>
        <taxon>Mycobacteriales</taxon>
        <taxon>Gordoniaceae</taxon>
        <taxon>Gordonia</taxon>
    </lineage>
</organism>
<proteinExistence type="predicted"/>
<dbReference type="RefSeq" id="WP_213249085.1">
    <property type="nucleotide sequence ID" value="NZ_CP045806.1"/>
</dbReference>
<keyword evidence="3" id="KW-1185">Reference proteome</keyword>
<accession>A0ABX6IIG2</accession>
<feature type="region of interest" description="Disordered" evidence="1">
    <location>
        <begin position="220"/>
        <end position="292"/>
    </location>
</feature>